<dbReference type="InterPro" id="IPR032809">
    <property type="entry name" value="Put_HupE_UreJ"/>
</dbReference>
<proteinExistence type="predicted"/>
<dbReference type="KEGG" id="lamb:KBB96_12760"/>
<gene>
    <name evidence="3" type="ORF">KBB96_12760</name>
</gene>
<dbReference type="RefSeq" id="WP_211629830.1">
    <property type="nucleotide sequence ID" value="NZ_CP073100.1"/>
</dbReference>
<evidence type="ECO:0000256" key="2">
    <source>
        <dbReference type="SAM" id="Phobius"/>
    </source>
</evidence>
<evidence type="ECO:0000313" key="4">
    <source>
        <dbReference type="Proteomes" id="UP000676169"/>
    </source>
</evidence>
<feature type="transmembrane region" description="Helical" evidence="2">
    <location>
        <begin position="149"/>
        <end position="173"/>
    </location>
</feature>
<feature type="transmembrane region" description="Helical" evidence="2">
    <location>
        <begin position="212"/>
        <end position="229"/>
    </location>
</feature>
<dbReference type="EMBL" id="CP073100">
    <property type="protein sequence ID" value="QUE49741.1"/>
    <property type="molecule type" value="Genomic_DNA"/>
</dbReference>
<keyword evidence="2" id="KW-0472">Membrane</keyword>
<reference evidence="3" key="1">
    <citation type="submission" date="2021-04" db="EMBL/GenBank/DDBJ databases">
        <title>Luteolibacter sp. 32A isolated from the skin of an Anderson's salamander (Ambystoma andersonii).</title>
        <authorList>
            <person name="Spergser J."/>
            <person name="Busse H.-J."/>
        </authorList>
    </citation>
    <scope>NUCLEOTIDE SEQUENCE</scope>
    <source>
        <strain evidence="3">32A</strain>
    </source>
</reference>
<dbReference type="Proteomes" id="UP000676169">
    <property type="component" value="Chromosome"/>
</dbReference>
<dbReference type="AlphaFoldDB" id="A0A975IXV7"/>
<name>A0A975IXV7_9BACT</name>
<keyword evidence="2" id="KW-0812">Transmembrane</keyword>
<feature type="transmembrane region" description="Helical" evidence="2">
    <location>
        <begin position="274"/>
        <end position="297"/>
    </location>
</feature>
<organism evidence="3 4">
    <name type="scientific">Luteolibacter ambystomatis</name>
    <dbReference type="NCBI Taxonomy" id="2824561"/>
    <lineage>
        <taxon>Bacteria</taxon>
        <taxon>Pseudomonadati</taxon>
        <taxon>Verrucomicrobiota</taxon>
        <taxon>Verrucomicrobiia</taxon>
        <taxon>Verrucomicrobiales</taxon>
        <taxon>Verrucomicrobiaceae</taxon>
        <taxon>Luteolibacter</taxon>
    </lineage>
</organism>
<evidence type="ECO:0000256" key="1">
    <source>
        <dbReference type="SAM" id="MobiDB-lite"/>
    </source>
</evidence>
<keyword evidence="2" id="KW-1133">Transmembrane helix</keyword>
<evidence type="ECO:0000313" key="3">
    <source>
        <dbReference type="EMBL" id="QUE49741.1"/>
    </source>
</evidence>
<protein>
    <submittedName>
        <fullName evidence="3">HupE/UreJ family protein</fullName>
    </submittedName>
</protein>
<sequence>MNAGRACLIWIGLILLCLMLPLQAHQLGVDNVNLQEFEGNQYRLSYMASPGSAEAQGRPILPPGSQWNEESEGAGSGTIGLNFTSGDRPLSPEDKILLPWKRNGVLFTVYWKNGTQARQFFMAGGDGILIDLGMLKAGSGNFAQTAKRYVFLGIGHILRGFDHLLFVLGLLLLVKGTRRLVLTITAFTLAHSVTLAMSVLGQMRLPTGLVDTIVALSIVFLAVENVYAWRGRETIAAKKPWLVSFGFGLVHGLGFAGALNSLGLPTAEIPSALLFFNCGVEIGQLIFVAAWFSLAGAIRLMHVQIPRSAKLGTIYALGILSSCWFLDRTFEMFR</sequence>
<feature type="region of interest" description="Disordered" evidence="1">
    <location>
        <begin position="53"/>
        <end position="75"/>
    </location>
</feature>
<feature type="transmembrane region" description="Helical" evidence="2">
    <location>
        <begin position="180"/>
        <end position="200"/>
    </location>
</feature>
<accession>A0A975IXV7</accession>
<dbReference type="Pfam" id="PF13795">
    <property type="entry name" value="HupE_UreJ_2"/>
    <property type="match status" value="1"/>
</dbReference>
<feature type="transmembrane region" description="Helical" evidence="2">
    <location>
        <begin position="241"/>
        <end position="262"/>
    </location>
</feature>
<keyword evidence="4" id="KW-1185">Reference proteome</keyword>